<dbReference type="SUPFAM" id="SSF101790">
    <property type="entry name" value="Aminomethyltransferase beta-barrel domain"/>
    <property type="match status" value="1"/>
</dbReference>
<evidence type="ECO:0000259" key="2">
    <source>
        <dbReference type="Pfam" id="PF01266"/>
    </source>
</evidence>
<evidence type="ECO:0000259" key="3">
    <source>
        <dbReference type="Pfam" id="PF01571"/>
    </source>
</evidence>
<dbReference type="EMBL" id="LJIJ01000285">
    <property type="protein sequence ID" value="ODM99363.1"/>
    <property type="molecule type" value="Genomic_DNA"/>
</dbReference>
<dbReference type="AlphaFoldDB" id="A0A1D2N252"/>
<dbReference type="OrthoDB" id="429143at2759"/>
<protein>
    <submittedName>
        <fullName evidence="6">Pyruvate dehydrogenase phosphatase regulatory subunit, mitochondrial</fullName>
    </submittedName>
</protein>
<dbReference type="GO" id="GO:0005739">
    <property type="term" value="C:mitochondrion"/>
    <property type="evidence" value="ECO:0007669"/>
    <property type="project" value="TreeGrafter"/>
</dbReference>
<evidence type="ECO:0000259" key="5">
    <source>
        <dbReference type="Pfam" id="PF16350"/>
    </source>
</evidence>
<feature type="domain" description="GCVT N-terminal" evidence="3">
    <location>
        <begin position="454"/>
        <end position="734"/>
    </location>
</feature>
<name>A0A1D2N252_ORCCI</name>
<dbReference type="InterPro" id="IPR006222">
    <property type="entry name" value="GCVT_N"/>
</dbReference>
<evidence type="ECO:0000259" key="4">
    <source>
        <dbReference type="Pfam" id="PF08669"/>
    </source>
</evidence>
<keyword evidence="7" id="KW-1185">Reference proteome</keyword>
<dbReference type="SUPFAM" id="SSF51905">
    <property type="entry name" value="FAD/NAD(P)-binding domain"/>
    <property type="match status" value="1"/>
</dbReference>
<dbReference type="InterPro" id="IPR036188">
    <property type="entry name" value="FAD/NAD-bd_sf"/>
</dbReference>
<dbReference type="FunFam" id="3.30.70.1400:FF:000003">
    <property type="entry name" value="Pyruvate dehydrogenase phosphatase regulatory subunit"/>
    <property type="match status" value="1"/>
</dbReference>
<dbReference type="SUPFAM" id="SSF54373">
    <property type="entry name" value="FAD-linked reductases, C-terminal domain"/>
    <property type="match status" value="1"/>
</dbReference>
<organism evidence="6 7">
    <name type="scientific">Orchesella cincta</name>
    <name type="common">Springtail</name>
    <name type="synonym">Podura cincta</name>
    <dbReference type="NCBI Taxonomy" id="48709"/>
    <lineage>
        <taxon>Eukaryota</taxon>
        <taxon>Metazoa</taxon>
        <taxon>Ecdysozoa</taxon>
        <taxon>Arthropoda</taxon>
        <taxon>Hexapoda</taxon>
        <taxon>Collembola</taxon>
        <taxon>Entomobryomorpha</taxon>
        <taxon>Entomobryoidea</taxon>
        <taxon>Orchesellidae</taxon>
        <taxon>Orchesellinae</taxon>
        <taxon>Orchesella</taxon>
    </lineage>
</organism>
<comment type="caution">
    <text evidence="6">The sequence shown here is derived from an EMBL/GenBank/DDBJ whole genome shotgun (WGS) entry which is preliminary data.</text>
</comment>
<evidence type="ECO:0000256" key="1">
    <source>
        <dbReference type="ARBA" id="ARBA00008609"/>
    </source>
</evidence>
<accession>A0A1D2N252</accession>
<feature type="domain" description="Aminomethyltransferase C-terminal" evidence="4">
    <location>
        <begin position="753"/>
        <end position="846"/>
    </location>
</feature>
<evidence type="ECO:0000313" key="7">
    <source>
        <dbReference type="Proteomes" id="UP000094527"/>
    </source>
</evidence>
<dbReference type="Gene3D" id="3.30.9.10">
    <property type="entry name" value="D-Amino Acid Oxidase, subunit A, domain 2"/>
    <property type="match status" value="1"/>
</dbReference>
<dbReference type="Pfam" id="PF08669">
    <property type="entry name" value="GCV_T_C"/>
    <property type="match status" value="1"/>
</dbReference>
<comment type="similarity">
    <text evidence="1">Belongs to the GcvT family.</text>
</comment>
<evidence type="ECO:0000313" key="6">
    <source>
        <dbReference type="EMBL" id="ODM99363.1"/>
    </source>
</evidence>
<dbReference type="InterPro" id="IPR027266">
    <property type="entry name" value="TrmE/GcvT-like"/>
</dbReference>
<keyword evidence="6" id="KW-0670">Pyruvate</keyword>
<dbReference type="Gene3D" id="3.50.50.60">
    <property type="entry name" value="FAD/NAD(P)-binding domain"/>
    <property type="match status" value="1"/>
</dbReference>
<dbReference type="Pfam" id="PF01571">
    <property type="entry name" value="GCV_T"/>
    <property type="match status" value="1"/>
</dbReference>
<proteinExistence type="inferred from homology"/>
<dbReference type="InterPro" id="IPR028896">
    <property type="entry name" value="GcvT/YgfZ/DmdA"/>
</dbReference>
<dbReference type="OMA" id="PFNVQRF"/>
<dbReference type="PANTHER" id="PTHR43757:SF15">
    <property type="entry name" value="PYRUVATE DEHYDROGENASE PHOSPHATASE REGULATORY SUBUNIT, MITOCHONDRIAL-LIKE"/>
    <property type="match status" value="1"/>
</dbReference>
<dbReference type="Pfam" id="PF01266">
    <property type="entry name" value="DAO"/>
    <property type="match status" value="1"/>
</dbReference>
<feature type="domain" description="FAD dependent oxidoreductase" evidence="2">
    <location>
        <begin position="35"/>
        <end position="393"/>
    </location>
</feature>
<dbReference type="SUPFAM" id="SSF103025">
    <property type="entry name" value="Folate-binding domain"/>
    <property type="match status" value="1"/>
</dbReference>
<dbReference type="InterPro" id="IPR032503">
    <property type="entry name" value="FAO_M"/>
</dbReference>
<feature type="domain" description="FAD dependent oxidoreductase central" evidence="5">
    <location>
        <begin position="396"/>
        <end position="452"/>
    </location>
</feature>
<dbReference type="InterPro" id="IPR013977">
    <property type="entry name" value="GcvT_C"/>
</dbReference>
<dbReference type="PANTHER" id="PTHR43757">
    <property type="entry name" value="AMINOMETHYLTRANSFERASE"/>
    <property type="match status" value="1"/>
</dbReference>
<sequence length="924" mass="104644">MNTCRILLQSTPLKQCPSRFFSKTQVVESLPKEARVVICGTGIVGNSVAYHLVQSGWSDVVVLDQDSRIGQGTSSYGSGTLALLKPVEEQKIITKSIALYKKLQAEGHDIGLVECGSLYLAQNRERMILFKRRVALNQPQGLQCKLLGPNELAEYHPLLYTADLQGGVFVEKDAVANPELVCDTLAKLAVAGGAKYIKNCVFNNLITHNAKVASVETSLGTIKCQFFVNCSGMWAWDLGQRSNPKIRIPVHAVEHFYLRTHPLVENLPQDLPTIRDYDSHIYIRKLKDNSFLMGGFEKNAKPIFTNGVPDNWRDCLYPDWDHFAPMLDDCLRRMPKLKDCELQTLLNAPDTFTPDGKWILGETPEVDNYFVAVGMNGNSLQGSGGIGHSLAHWIIEGEPDIPLIEFDIRRFVDVHNNRRFLYDRVKETVGRQYDILYPLQSEYQYARKIRCSPLYSTLQAQGAVFGTRMCFERPLYFDIDYKVGDPKPQMPKGTYWKPLFFDSLKEEYKACREGVAVIDMSSFTKLQIKSASDEAMEYLQRLCSNDIDVPEGHISPTGMQNENGGYENDCMLVRQAPNCFFMVAPTKQQKWMKRHMPEDNSVQISDVTSMYTVLLIIGPKSRELLSQLTEGQEDVKMHPFSYKTMSLGHAPEVMVLSVTNSGEAGYSLYVPSEYAVHLYDELMKIGKDYGIRNAGYLTLRFLRLEKFVPFWGEEMDSITTPLEIGRNHRVKLNKQHFIGKQALQTQHEKGVYRRLVHFTLDDDHDAENDVWVWGGEPIFRNGVYIGSTTSGGYAFTLERMVALGFIVNKDIKTGELLPVTQEYVMSKDALYQIDIAGRRFNVRQSLHPPRLPSPHNVHSRDYHPTLRDKSILQAKPFEATDIEISSENSGLLPYMIDNKGLQGSGTTSKYVPPELRLQNSAQQN</sequence>
<dbReference type="STRING" id="48709.A0A1D2N252"/>
<gene>
    <name evidence="6" type="ORF">Ocin01_07316</name>
</gene>
<dbReference type="Gene3D" id="3.30.70.1400">
    <property type="entry name" value="Aminomethyltransferase beta-barrel domains"/>
    <property type="match status" value="1"/>
</dbReference>
<reference evidence="6 7" key="1">
    <citation type="journal article" date="2016" name="Genome Biol. Evol.">
        <title>Gene Family Evolution Reflects Adaptation to Soil Environmental Stressors in the Genome of the Collembolan Orchesella cincta.</title>
        <authorList>
            <person name="Faddeeva-Vakhrusheva A."/>
            <person name="Derks M.F."/>
            <person name="Anvar S.Y."/>
            <person name="Agamennone V."/>
            <person name="Suring W."/>
            <person name="Smit S."/>
            <person name="van Straalen N.M."/>
            <person name="Roelofs D."/>
        </authorList>
    </citation>
    <scope>NUCLEOTIDE SEQUENCE [LARGE SCALE GENOMIC DNA]</scope>
    <source>
        <tissue evidence="6">Mixed pool</tissue>
    </source>
</reference>
<dbReference type="InterPro" id="IPR006076">
    <property type="entry name" value="FAD-dep_OxRdtase"/>
</dbReference>
<dbReference type="Proteomes" id="UP000094527">
    <property type="component" value="Unassembled WGS sequence"/>
</dbReference>
<dbReference type="InterPro" id="IPR029043">
    <property type="entry name" value="GcvT/YgfZ_C"/>
</dbReference>
<dbReference type="Gene3D" id="2.40.30.110">
    <property type="entry name" value="Aminomethyltransferase beta-barrel domains"/>
    <property type="match status" value="1"/>
</dbReference>
<dbReference type="Gene3D" id="3.30.1360.120">
    <property type="entry name" value="Probable tRNA modification gtpase trme, domain 1"/>
    <property type="match status" value="1"/>
</dbReference>
<dbReference type="Pfam" id="PF16350">
    <property type="entry name" value="FAO_M"/>
    <property type="match status" value="1"/>
</dbReference>